<dbReference type="EMBL" id="GBXM01013508">
    <property type="protein sequence ID" value="JAH95069.1"/>
    <property type="molecule type" value="Transcribed_RNA"/>
</dbReference>
<dbReference type="AlphaFoldDB" id="A0A0E9WXG4"/>
<evidence type="ECO:0000313" key="1">
    <source>
        <dbReference type="EMBL" id="JAH95069.1"/>
    </source>
</evidence>
<reference evidence="1" key="2">
    <citation type="journal article" date="2015" name="Fish Shellfish Immunol.">
        <title>Early steps in the European eel (Anguilla anguilla)-Vibrio vulnificus interaction in the gills: Role of the RtxA13 toxin.</title>
        <authorList>
            <person name="Callol A."/>
            <person name="Pajuelo D."/>
            <person name="Ebbesson L."/>
            <person name="Teles M."/>
            <person name="MacKenzie S."/>
            <person name="Amaro C."/>
        </authorList>
    </citation>
    <scope>NUCLEOTIDE SEQUENCE</scope>
</reference>
<name>A0A0E9WXG4_ANGAN</name>
<protein>
    <submittedName>
        <fullName evidence="1">Uncharacterized protein</fullName>
    </submittedName>
</protein>
<accession>A0A0E9WXG4</accession>
<organism evidence="1">
    <name type="scientific">Anguilla anguilla</name>
    <name type="common">European freshwater eel</name>
    <name type="synonym">Muraena anguilla</name>
    <dbReference type="NCBI Taxonomy" id="7936"/>
    <lineage>
        <taxon>Eukaryota</taxon>
        <taxon>Metazoa</taxon>
        <taxon>Chordata</taxon>
        <taxon>Craniata</taxon>
        <taxon>Vertebrata</taxon>
        <taxon>Euteleostomi</taxon>
        <taxon>Actinopterygii</taxon>
        <taxon>Neopterygii</taxon>
        <taxon>Teleostei</taxon>
        <taxon>Anguilliformes</taxon>
        <taxon>Anguillidae</taxon>
        <taxon>Anguilla</taxon>
    </lineage>
</organism>
<reference evidence="1" key="1">
    <citation type="submission" date="2014-11" db="EMBL/GenBank/DDBJ databases">
        <authorList>
            <person name="Amaro Gonzalez C."/>
        </authorList>
    </citation>
    <scope>NUCLEOTIDE SEQUENCE</scope>
</reference>
<proteinExistence type="predicted"/>
<sequence length="97" mass="11175">MLAKVAKATPHHELCVYVSGWSKRLCQHANNSKLSQDLSVWFLEQPAVFNKFSCYTQLRQKSNYSRVKLPSEAEKTPHIKTSMTSLLLCDITVFWND</sequence>